<feature type="domain" description="Glycosyl transferase family 1" evidence="1">
    <location>
        <begin position="215"/>
        <end position="369"/>
    </location>
</feature>
<dbReference type="EMBL" id="JBGUAW010000005">
    <property type="protein sequence ID" value="MFA9460964.1"/>
    <property type="molecule type" value="Genomic_DNA"/>
</dbReference>
<dbReference type="PANTHER" id="PTHR45947">
    <property type="entry name" value="SULFOQUINOVOSYL TRANSFERASE SQD2"/>
    <property type="match status" value="1"/>
</dbReference>
<keyword evidence="4" id="KW-1185">Reference proteome</keyword>
<dbReference type="GO" id="GO:0016757">
    <property type="term" value="F:glycosyltransferase activity"/>
    <property type="evidence" value="ECO:0007669"/>
    <property type="project" value="UniProtKB-KW"/>
</dbReference>
<comment type="caution">
    <text evidence="3">The sequence shown here is derived from an EMBL/GenBank/DDBJ whole genome shotgun (WGS) entry which is preliminary data.</text>
</comment>
<accession>A0ABV4TUG4</accession>
<evidence type="ECO:0000259" key="2">
    <source>
        <dbReference type="Pfam" id="PF13439"/>
    </source>
</evidence>
<dbReference type="Pfam" id="PF00534">
    <property type="entry name" value="Glycos_transf_1"/>
    <property type="match status" value="1"/>
</dbReference>
<gene>
    <name evidence="3" type="ORF">ACERLL_09015</name>
</gene>
<sequence>MTRIAYVLDAFPAWSETFVLNELLEMQRRGLEPWVFALDEGEQGVSHPGVDEVLPRTAYLGPRAGGWTGLLEASGALLTRPGGWMRTERWARALGPPYPWLHRATAPVAKRLQALGISRIHVHFGGPALRWAVLMARESGIPLSATLHRYDLFSRPLPELRAVEEGVDFWVTVSDFNKRFMTERLGLRGEKIEVLPCGVDTQYFSPAARVEVRSGKILTVARLAEEKGLFYLVEAAHQLRTQGHDFEWIVLGGGPQKEAVEDAIRDRELQGRVKLVGPGNSADVRRHLRESRVFVLPSLSEGAPISYMEAMSVGVAVVGTDVQGVPELVLDGKTGFLVPPRSGRALAEKIGYLLENPGVADRLGSEGRRHAVSNLSLRVQGGKLAGMWQDSRSR</sequence>
<protein>
    <submittedName>
        <fullName evidence="3">Glycosyltransferase family 4 protein</fullName>
        <ecNumber evidence="3">2.4.-.-</ecNumber>
    </submittedName>
</protein>
<organism evidence="3 4">
    <name type="scientific">Thiohalorhabdus methylotrophus</name>
    <dbReference type="NCBI Taxonomy" id="3242694"/>
    <lineage>
        <taxon>Bacteria</taxon>
        <taxon>Pseudomonadati</taxon>
        <taxon>Pseudomonadota</taxon>
        <taxon>Gammaproteobacteria</taxon>
        <taxon>Thiohalorhabdales</taxon>
        <taxon>Thiohalorhabdaceae</taxon>
        <taxon>Thiohalorhabdus</taxon>
    </lineage>
</organism>
<dbReference type="Proteomes" id="UP001575181">
    <property type="component" value="Unassembled WGS sequence"/>
</dbReference>
<dbReference type="Gene3D" id="3.40.50.2000">
    <property type="entry name" value="Glycogen Phosphorylase B"/>
    <property type="match status" value="2"/>
</dbReference>
<keyword evidence="3" id="KW-0808">Transferase</keyword>
<proteinExistence type="predicted"/>
<dbReference type="InterPro" id="IPR028098">
    <property type="entry name" value="Glyco_trans_4-like_N"/>
</dbReference>
<feature type="domain" description="Glycosyltransferase subfamily 4-like N-terminal" evidence="2">
    <location>
        <begin position="16"/>
        <end position="202"/>
    </location>
</feature>
<dbReference type="InterPro" id="IPR050194">
    <property type="entry name" value="Glycosyltransferase_grp1"/>
</dbReference>
<reference evidence="3 4" key="1">
    <citation type="submission" date="2024-08" db="EMBL/GenBank/DDBJ databases">
        <title>Whole-genome sequencing of halo(alkali)philic microorganisms from hypersaline lakes.</title>
        <authorList>
            <person name="Sorokin D.Y."/>
            <person name="Merkel A.Y."/>
            <person name="Messina E."/>
            <person name="Yakimov M."/>
        </authorList>
    </citation>
    <scope>NUCLEOTIDE SEQUENCE [LARGE SCALE GENOMIC DNA]</scope>
    <source>
        <strain evidence="3 4">Cl-TMA</strain>
    </source>
</reference>
<evidence type="ECO:0000259" key="1">
    <source>
        <dbReference type="Pfam" id="PF00534"/>
    </source>
</evidence>
<dbReference type="InterPro" id="IPR001296">
    <property type="entry name" value="Glyco_trans_1"/>
</dbReference>
<dbReference type="Pfam" id="PF13439">
    <property type="entry name" value="Glyco_transf_4"/>
    <property type="match status" value="1"/>
</dbReference>
<dbReference type="EC" id="2.4.-.-" evidence="3"/>
<evidence type="ECO:0000313" key="3">
    <source>
        <dbReference type="EMBL" id="MFA9460964.1"/>
    </source>
</evidence>
<name>A0ABV4TUG4_9GAMM</name>
<evidence type="ECO:0000313" key="4">
    <source>
        <dbReference type="Proteomes" id="UP001575181"/>
    </source>
</evidence>
<dbReference type="SUPFAM" id="SSF53756">
    <property type="entry name" value="UDP-Glycosyltransferase/glycogen phosphorylase"/>
    <property type="match status" value="1"/>
</dbReference>
<keyword evidence="3" id="KW-0328">Glycosyltransferase</keyword>
<dbReference type="RefSeq" id="WP_373655744.1">
    <property type="nucleotide sequence ID" value="NZ_JBGUAW010000005.1"/>
</dbReference>
<dbReference type="PANTHER" id="PTHR45947:SF14">
    <property type="entry name" value="SLL1723 PROTEIN"/>
    <property type="match status" value="1"/>
</dbReference>
<dbReference type="CDD" id="cd03801">
    <property type="entry name" value="GT4_PimA-like"/>
    <property type="match status" value="1"/>
</dbReference>